<sequence length="144" mass="15513">MLYQVGPLAFDTFPFSVNAIDRQDAEDYAKHDLLNTRRAYEHEGAGDDCLALSGEFVPYHVGGLSDLELARSLKASGQPQFVMRGDGYPLGWFVIVSVGEKHAELISPEGVGYVVKHEVKLENCGEPGEAAGSGLIATLLSLFG</sequence>
<dbReference type="InterPro" id="IPR009734">
    <property type="entry name" value="Myoviridae_GpU"/>
</dbReference>
<dbReference type="AlphaFoldDB" id="A0A0C6FXT0"/>
<dbReference type="Pfam" id="PF06995">
    <property type="entry name" value="Phage_P2_GpU"/>
    <property type="match status" value="1"/>
</dbReference>
<protein>
    <submittedName>
        <fullName evidence="1">p2 GpU family protein</fullName>
    </submittedName>
</protein>
<geneLocation type="plasmid" evidence="2">
    <name>pMaq22A_4p DNA</name>
</geneLocation>
<dbReference type="Proteomes" id="UP000061432">
    <property type="component" value="Plasmid pMaq22A_4p"/>
</dbReference>
<proteinExistence type="predicted"/>
<dbReference type="KEGG" id="maqu:Maq22A_4p60300"/>
<evidence type="ECO:0000313" key="2">
    <source>
        <dbReference type="Proteomes" id="UP000061432"/>
    </source>
</evidence>
<dbReference type="RefSeq" id="WP_060851447.1">
    <property type="nucleotide sequence ID" value="NZ_AP014708.1"/>
</dbReference>
<dbReference type="EMBL" id="AP014708">
    <property type="protein sequence ID" value="BAQ50409.1"/>
    <property type="molecule type" value="Genomic_DNA"/>
</dbReference>
<evidence type="ECO:0000313" key="1">
    <source>
        <dbReference type="EMBL" id="BAQ50409.1"/>
    </source>
</evidence>
<dbReference type="PATRIC" id="fig|270351.10.peg.7601"/>
<dbReference type="OrthoDB" id="7678146at2"/>
<keyword evidence="1" id="KW-0614">Plasmid</keyword>
<gene>
    <name evidence="1" type="ORF">Maq22A_4p60300</name>
</gene>
<accession>A0A0C6FXT0</accession>
<organism evidence="1 2">
    <name type="scientific">Methylobacterium aquaticum</name>
    <dbReference type="NCBI Taxonomy" id="270351"/>
    <lineage>
        <taxon>Bacteria</taxon>
        <taxon>Pseudomonadati</taxon>
        <taxon>Pseudomonadota</taxon>
        <taxon>Alphaproteobacteria</taxon>
        <taxon>Hyphomicrobiales</taxon>
        <taxon>Methylobacteriaceae</taxon>
        <taxon>Methylobacterium</taxon>
    </lineage>
</organism>
<reference evidence="1 2" key="1">
    <citation type="journal article" date="2015" name="Genome Announc.">
        <title>Complete Genome Sequence of Methylobacterium aquaticum Strain 22A, Isolated from Racomitrium japonicum Moss.</title>
        <authorList>
            <person name="Tani A."/>
            <person name="Ogura Y."/>
            <person name="Hayashi T."/>
            <person name="Kimbara K."/>
        </authorList>
    </citation>
    <scope>NUCLEOTIDE SEQUENCE [LARGE SCALE GENOMIC DNA]</scope>
    <source>
        <strain evidence="1 2">MA-22A</strain>
        <plasmid evidence="2">Plasmid pMaq22A_4p DNA</plasmid>
    </source>
</reference>
<name>A0A0C6FXT0_9HYPH</name>
<reference evidence="2" key="2">
    <citation type="submission" date="2015-01" db="EMBL/GenBank/DDBJ databases">
        <title>Complete genome sequence of Methylobacterium aquaticum strain 22A.</title>
        <authorList>
            <person name="Tani A."/>
            <person name="Ogura Y."/>
            <person name="Hayashi T."/>
        </authorList>
    </citation>
    <scope>NUCLEOTIDE SEQUENCE [LARGE SCALE GENOMIC DNA]</scope>
    <source>
        <strain evidence="2">MA-22A</strain>
        <plasmid evidence="2">Plasmid pMaq22A_4p DNA</plasmid>
    </source>
</reference>